<evidence type="ECO:0000256" key="4">
    <source>
        <dbReference type="SAM" id="Phobius"/>
    </source>
</evidence>
<reference evidence="5 6" key="1">
    <citation type="submission" date="2019-08" db="EMBL/GenBank/DDBJ databases">
        <title>Complete genome sequence of Candidatus Uab amorphum.</title>
        <authorList>
            <person name="Shiratori T."/>
            <person name="Suzuki S."/>
            <person name="Kakizawa Y."/>
            <person name="Ishida K."/>
        </authorList>
    </citation>
    <scope>NUCLEOTIDE SEQUENCE [LARGE SCALE GENOMIC DNA]</scope>
    <source>
        <strain evidence="5 6">SRT547</strain>
    </source>
</reference>
<dbReference type="EMBL" id="AP019860">
    <property type="protein sequence ID" value="BBM85098.1"/>
    <property type="molecule type" value="Genomic_DNA"/>
</dbReference>
<keyword evidence="3" id="KW-0175">Coiled coil</keyword>
<evidence type="ECO:0000313" key="5">
    <source>
        <dbReference type="EMBL" id="BBM85098.1"/>
    </source>
</evidence>
<dbReference type="InterPro" id="IPR005702">
    <property type="entry name" value="Wzc-like_C"/>
</dbReference>
<protein>
    <submittedName>
        <fullName evidence="5">Polysaccharide biosynthesis protein</fullName>
    </submittedName>
</protein>
<evidence type="ECO:0000313" key="6">
    <source>
        <dbReference type="Proteomes" id="UP000326354"/>
    </source>
</evidence>
<accession>A0A5S9IND7</accession>
<keyword evidence="6" id="KW-1185">Reference proteome</keyword>
<evidence type="ECO:0000256" key="2">
    <source>
        <dbReference type="ARBA" id="ARBA00022840"/>
    </source>
</evidence>
<keyword evidence="1" id="KW-0547">Nucleotide-binding</keyword>
<dbReference type="Gene3D" id="3.40.50.300">
    <property type="entry name" value="P-loop containing nucleotide triphosphate hydrolases"/>
    <property type="match status" value="1"/>
</dbReference>
<dbReference type="PANTHER" id="PTHR32309:SF31">
    <property type="entry name" value="CAPSULAR EXOPOLYSACCHARIDE FAMILY"/>
    <property type="match status" value="1"/>
</dbReference>
<dbReference type="SUPFAM" id="SSF52540">
    <property type="entry name" value="P-loop containing nucleoside triphosphate hydrolases"/>
    <property type="match status" value="1"/>
</dbReference>
<dbReference type="InterPro" id="IPR027417">
    <property type="entry name" value="P-loop_NTPase"/>
</dbReference>
<feature type="coiled-coil region" evidence="3">
    <location>
        <begin position="233"/>
        <end position="302"/>
    </location>
</feature>
<feature type="coiled-coil region" evidence="3">
    <location>
        <begin position="158"/>
        <end position="192"/>
    </location>
</feature>
<dbReference type="KEGG" id="uam:UABAM_03461"/>
<dbReference type="RefSeq" id="WP_151969218.1">
    <property type="nucleotide sequence ID" value="NZ_AP019860.1"/>
</dbReference>
<evidence type="ECO:0000256" key="1">
    <source>
        <dbReference type="ARBA" id="ARBA00022741"/>
    </source>
</evidence>
<dbReference type="CDD" id="cd05387">
    <property type="entry name" value="BY-kinase"/>
    <property type="match status" value="1"/>
</dbReference>
<sequence>MIDLYISPKHILRLILRNWWMFILFPILIAPFGYIASSFIANSYKSDVTILVKSQGLASQQTKATIDDSIRQRIANIQDKVLSRTELKRIIKKFELYIEDLEQQPIENVIYQMRGSIRLKIYASVFKISYSGKDEPRKVMKVVDEIASLFIEENIEHKQNIYAAYQFLQQKVDELQRKIQNVEAEIAEYKQRNLTALPQYLATNFSARNNYSKLLDTNSQVLLKNSKEKNIVANNFTARLEFLVAKLTEMKDQKKTDDSVDPVALLSEEQRKEQQQKLAQLRKNLDAAKQNLERLLDDFTEKYPGVVKQRTLVASLEKKIEDTKTMQSVEKDREDVYVYPPEKRKEFTKQIKLLENYKKQHVIYNTLQNELYSLRLKLENTKKPQKYKKKWNNLIKKIEQKEKIIFGKASKDLQYFPELLQMVKQLYELKNQANYIQKQQRKYYKSLVEIEKRIEDTPTHERKLSILTRRHKDLLKQNAILLKDSQRAYRLKELEQDKKGGEFVILDPAYLPGIPRSTKALLFTIAAAMAGIGLAVVLVVAREIVFPRVEDSGSVEKVTKKMTLMSVPRFALRMEDMRVVNLSESKIVSKKELRKPKKLTQRQQKLLAPISISNDKDYTPRQYQKLQQTLHEQDLPVQINKIHMNKQIVIRNQTYRVLTILEEDLRDVENFNNVELQPIENMTTFFAPSSYIANIFRKIRFQIFPRHEDENHKVLFTSVKENEGKTSISLNIAGAIATGMVNNAIWIECNFHNPLHALFPEKQPGLANVLSGEMNLSDVLKETQFPRLKVIPAGESHLNPSELLSSKAMQRVIKELEAKYPDHLLILDGPAIFSSTDISALISLVNKTFIVANAHQTSRNLFYDSVEKIGKKHVNGIIFNGILDEKII</sequence>
<dbReference type="Proteomes" id="UP000326354">
    <property type="component" value="Chromosome"/>
</dbReference>
<gene>
    <name evidence="5" type="ORF">UABAM_03461</name>
</gene>
<dbReference type="AlphaFoldDB" id="A0A5S9IND7"/>
<keyword evidence="4" id="KW-1133">Transmembrane helix</keyword>
<dbReference type="OrthoDB" id="9794577at2"/>
<keyword evidence="4" id="KW-0812">Transmembrane</keyword>
<keyword evidence="4" id="KW-0472">Membrane</keyword>
<dbReference type="InterPro" id="IPR050445">
    <property type="entry name" value="Bact_polysacc_biosynth/exp"/>
</dbReference>
<proteinExistence type="predicted"/>
<dbReference type="PANTHER" id="PTHR32309">
    <property type="entry name" value="TYROSINE-PROTEIN KINASE"/>
    <property type="match status" value="1"/>
</dbReference>
<keyword evidence="2" id="KW-0067">ATP-binding</keyword>
<feature type="transmembrane region" description="Helical" evidence="4">
    <location>
        <begin position="20"/>
        <end position="41"/>
    </location>
</feature>
<evidence type="ECO:0000256" key="3">
    <source>
        <dbReference type="SAM" id="Coils"/>
    </source>
</evidence>
<organism evidence="5 6">
    <name type="scientific">Uabimicrobium amorphum</name>
    <dbReference type="NCBI Taxonomy" id="2596890"/>
    <lineage>
        <taxon>Bacteria</taxon>
        <taxon>Pseudomonadati</taxon>
        <taxon>Planctomycetota</taxon>
        <taxon>Candidatus Uabimicrobiia</taxon>
        <taxon>Candidatus Uabimicrobiales</taxon>
        <taxon>Candidatus Uabimicrobiaceae</taxon>
        <taxon>Candidatus Uabimicrobium</taxon>
    </lineage>
</organism>
<name>A0A5S9IND7_UABAM</name>